<evidence type="ECO:0000313" key="2">
    <source>
        <dbReference type="EMBL" id="MFD2567971.1"/>
    </source>
</evidence>
<accession>A0ABW5LV65</accession>
<evidence type="ECO:0000256" key="1">
    <source>
        <dbReference type="SAM" id="SignalP"/>
    </source>
</evidence>
<gene>
    <name evidence="2" type="ORF">ACFSRZ_11345</name>
</gene>
<dbReference type="Proteomes" id="UP001597508">
    <property type="component" value="Unassembled WGS sequence"/>
</dbReference>
<sequence length="391" mass="44611">MKKTLILIALLFMSFGSYAQFNGSQLDETVKSLSLRGLSNEAIKDVLNGTLNNPQLYNDAWKSLIDYAIKKDSTRWDFLNDLNIQFKTFQSINNSSSALGFSYDFNFNYSNFVKKDNGRISNTLSFKLNGNVAFNRNVNPNDFLETSLDYSFTMFKGGVVKQKDTAIFTKLNQIEDKLVTMKDPNSPEAQKLWTEFGEYLKFSNQYYIAFGPKLSLESNQDFTKKQFVYSADLSLGAKSWDKNSTLSKLNILDYPFALIRWIVGTDSKFQPYGSTIPTLSAGINSVNPINDFNRQAIVGNLDPFPRMRFESSFRTFVSRIEQENIFFNANIRYYKEIDASAAIKAAKLDEHFYFVMALQTTSGFYVSYAKGSLPFDALSDEVYAVGFQYKF</sequence>
<keyword evidence="1" id="KW-0732">Signal</keyword>
<dbReference type="RefSeq" id="WP_379666675.1">
    <property type="nucleotide sequence ID" value="NZ_JBHULH010000004.1"/>
</dbReference>
<comment type="caution">
    <text evidence="2">The sequence shown here is derived from an EMBL/GenBank/DDBJ whole genome shotgun (WGS) entry which is preliminary data.</text>
</comment>
<proteinExistence type="predicted"/>
<evidence type="ECO:0008006" key="4">
    <source>
        <dbReference type="Google" id="ProtNLM"/>
    </source>
</evidence>
<organism evidence="2 3">
    <name type="scientific">Pseudotenacibaculum haliotis</name>
    <dbReference type="NCBI Taxonomy" id="1862138"/>
    <lineage>
        <taxon>Bacteria</taxon>
        <taxon>Pseudomonadati</taxon>
        <taxon>Bacteroidota</taxon>
        <taxon>Flavobacteriia</taxon>
        <taxon>Flavobacteriales</taxon>
        <taxon>Flavobacteriaceae</taxon>
        <taxon>Pseudotenacibaculum</taxon>
    </lineage>
</organism>
<reference evidence="3" key="1">
    <citation type="journal article" date="2019" name="Int. J. Syst. Evol. Microbiol.">
        <title>The Global Catalogue of Microorganisms (GCM) 10K type strain sequencing project: providing services to taxonomists for standard genome sequencing and annotation.</title>
        <authorList>
            <consortium name="The Broad Institute Genomics Platform"/>
            <consortium name="The Broad Institute Genome Sequencing Center for Infectious Disease"/>
            <person name="Wu L."/>
            <person name="Ma J."/>
        </authorList>
    </citation>
    <scope>NUCLEOTIDE SEQUENCE [LARGE SCALE GENOMIC DNA]</scope>
    <source>
        <strain evidence="3">KCTC 52127</strain>
    </source>
</reference>
<feature type="chain" id="PRO_5045930078" description="DUF3078 domain-containing protein" evidence="1">
    <location>
        <begin position="20"/>
        <end position="391"/>
    </location>
</feature>
<dbReference type="EMBL" id="JBHULH010000004">
    <property type="protein sequence ID" value="MFD2567971.1"/>
    <property type="molecule type" value="Genomic_DNA"/>
</dbReference>
<keyword evidence="3" id="KW-1185">Reference proteome</keyword>
<name>A0ABW5LV65_9FLAO</name>
<protein>
    <recommendedName>
        <fullName evidence="4">DUF3078 domain-containing protein</fullName>
    </recommendedName>
</protein>
<evidence type="ECO:0000313" key="3">
    <source>
        <dbReference type="Proteomes" id="UP001597508"/>
    </source>
</evidence>
<feature type="signal peptide" evidence="1">
    <location>
        <begin position="1"/>
        <end position="19"/>
    </location>
</feature>